<accession>A0AC35GBY2</accession>
<name>A0AC35GBY2_9BILA</name>
<dbReference type="WBParaSite" id="PS1159_v2.g3492.t1">
    <property type="protein sequence ID" value="PS1159_v2.g3492.t1"/>
    <property type="gene ID" value="PS1159_v2.g3492"/>
</dbReference>
<dbReference type="Proteomes" id="UP000887580">
    <property type="component" value="Unplaced"/>
</dbReference>
<proteinExistence type="predicted"/>
<evidence type="ECO:0000313" key="1">
    <source>
        <dbReference type="Proteomes" id="UP000887580"/>
    </source>
</evidence>
<evidence type="ECO:0000313" key="2">
    <source>
        <dbReference type="WBParaSite" id="PS1159_v2.g3492.t1"/>
    </source>
</evidence>
<organism evidence="1 2">
    <name type="scientific">Panagrolaimus sp. PS1159</name>
    <dbReference type="NCBI Taxonomy" id="55785"/>
    <lineage>
        <taxon>Eukaryota</taxon>
        <taxon>Metazoa</taxon>
        <taxon>Ecdysozoa</taxon>
        <taxon>Nematoda</taxon>
        <taxon>Chromadorea</taxon>
        <taxon>Rhabditida</taxon>
        <taxon>Tylenchina</taxon>
        <taxon>Panagrolaimomorpha</taxon>
        <taxon>Panagrolaimoidea</taxon>
        <taxon>Panagrolaimidae</taxon>
        <taxon>Panagrolaimus</taxon>
    </lineage>
</organism>
<sequence>MRTYYCISSIQMEIPENALLNDEKRKYFSYIISGFDNYSLTKCSVFVAPDNTVQLKIERNNQIIYIPLKHESIIIKFSDTINNIIDLEFDDAEFRLGALDRLMVKSMRIRNIKNSSIKGFSEDDKQNFKNYLKLVHDNIRKKVLKFDPSLNPNDDLSQILTTKFRD</sequence>
<reference evidence="2" key="1">
    <citation type="submission" date="2022-11" db="UniProtKB">
        <authorList>
            <consortium name="WormBaseParasite"/>
        </authorList>
    </citation>
    <scope>IDENTIFICATION</scope>
</reference>
<protein>
    <submittedName>
        <fullName evidence="2">Uncharacterized protein</fullName>
    </submittedName>
</protein>